<evidence type="ECO:0000259" key="11">
    <source>
        <dbReference type="PROSITE" id="PS51292"/>
    </source>
</evidence>
<keyword evidence="9 10" id="KW-0472">Membrane</keyword>
<evidence type="ECO:0000256" key="2">
    <source>
        <dbReference type="ARBA" id="ARBA00022679"/>
    </source>
</evidence>
<sequence>YLCAKTESNETIAGSSREQTIQKQISSKTKVSNFKYIRQPINKDDNEDDDEVNDGVAEEATKLNVNTITCRPVSEASLVSEMSVSSGSLSDPNSPMCKICHMNAKDNDPLISPCRCSGTMQYMHCGCLMRWLEITSKKSRKPLSCELCQYQYQWHKKFKVNHWQFPHCSRNDKILHSLFVVSLSVMACCAVITVMCFKQDRGQRIDPNRTELSQSEIVTLICGVLFFLAFFMAMYVEVKARNTIYKLFVKFIYLNQQWYIDEYDKKDCAPVHV</sequence>
<evidence type="ECO:0000313" key="13">
    <source>
        <dbReference type="Proteomes" id="UP000728032"/>
    </source>
</evidence>
<evidence type="ECO:0000256" key="5">
    <source>
        <dbReference type="ARBA" id="ARBA00022771"/>
    </source>
</evidence>
<feature type="transmembrane region" description="Helical" evidence="10">
    <location>
        <begin position="174"/>
        <end position="197"/>
    </location>
</feature>
<dbReference type="PROSITE" id="PS51292">
    <property type="entry name" value="ZF_RING_CH"/>
    <property type="match status" value="1"/>
</dbReference>
<evidence type="ECO:0000313" key="12">
    <source>
        <dbReference type="EMBL" id="CAD7657426.1"/>
    </source>
</evidence>
<proteinExistence type="predicted"/>
<keyword evidence="7" id="KW-0862">Zinc</keyword>
<dbReference type="Gene3D" id="3.30.40.10">
    <property type="entry name" value="Zinc/RING finger domain, C3HC4 (zinc finger)"/>
    <property type="match status" value="1"/>
</dbReference>
<dbReference type="Pfam" id="PF12906">
    <property type="entry name" value="RINGv"/>
    <property type="match status" value="1"/>
</dbReference>
<keyword evidence="13" id="KW-1185">Reference proteome</keyword>
<organism evidence="12">
    <name type="scientific">Oppiella nova</name>
    <dbReference type="NCBI Taxonomy" id="334625"/>
    <lineage>
        <taxon>Eukaryota</taxon>
        <taxon>Metazoa</taxon>
        <taxon>Ecdysozoa</taxon>
        <taxon>Arthropoda</taxon>
        <taxon>Chelicerata</taxon>
        <taxon>Arachnida</taxon>
        <taxon>Acari</taxon>
        <taxon>Acariformes</taxon>
        <taxon>Sarcoptiformes</taxon>
        <taxon>Oribatida</taxon>
        <taxon>Brachypylina</taxon>
        <taxon>Oppioidea</taxon>
        <taxon>Oppiidae</taxon>
        <taxon>Oppiella</taxon>
    </lineage>
</organism>
<feature type="transmembrane region" description="Helical" evidence="10">
    <location>
        <begin position="217"/>
        <end position="236"/>
    </location>
</feature>
<dbReference type="GO" id="GO:0016020">
    <property type="term" value="C:membrane"/>
    <property type="evidence" value="ECO:0007669"/>
    <property type="project" value="UniProtKB-SubCell"/>
</dbReference>
<dbReference type="InterPro" id="IPR011016">
    <property type="entry name" value="Znf_RING-CH"/>
</dbReference>
<keyword evidence="6" id="KW-0833">Ubl conjugation pathway</keyword>
<feature type="non-terminal residue" evidence="12">
    <location>
        <position position="273"/>
    </location>
</feature>
<dbReference type="AlphaFoldDB" id="A0A7R9QT07"/>
<dbReference type="Proteomes" id="UP000728032">
    <property type="component" value="Unassembled WGS sequence"/>
</dbReference>
<keyword evidence="3 10" id="KW-0812">Transmembrane</keyword>
<gene>
    <name evidence="12" type="ORF">ONB1V03_LOCUS14056</name>
</gene>
<keyword evidence="5" id="KW-0863">Zinc-finger</keyword>
<feature type="domain" description="RING-CH-type" evidence="11">
    <location>
        <begin position="89"/>
        <end position="155"/>
    </location>
</feature>
<dbReference type="GO" id="GO:0016567">
    <property type="term" value="P:protein ubiquitination"/>
    <property type="evidence" value="ECO:0007669"/>
    <property type="project" value="TreeGrafter"/>
</dbReference>
<evidence type="ECO:0000256" key="6">
    <source>
        <dbReference type="ARBA" id="ARBA00022786"/>
    </source>
</evidence>
<evidence type="ECO:0000256" key="8">
    <source>
        <dbReference type="ARBA" id="ARBA00022989"/>
    </source>
</evidence>
<evidence type="ECO:0000256" key="1">
    <source>
        <dbReference type="ARBA" id="ARBA00004141"/>
    </source>
</evidence>
<evidence type="ECO:0000256" key="3">
    <source>
        <dbReference type="ARBA" id="ARBA00022692"/>
    </source>
</evidence>
<dbReference type="CDD" id="cd16495">
    <property type="entry name" value="RING_CH-C4HC3_MARCH"/>
    <property type="match status" value="1"/>
</dbReference>
<keyword evidence="2" id="KW-0808">Transferase</keyword>
<dbReference type="GO" id="GO:0008270">
    <property type="term" value="F:zinc ion binding"/>
    <property type="evidence" value="ECO:0007669"/>
    <property type="project" value="UniProtKB-KW"/>
</dbReference>
<evidence type="ECO:0000256" key="10">
    <source>
        <dbReference type="SAM" id="Phobius"/>
    </source>
</evidence>
<dbReference type="EMBL" id="CAJPVJ010012973">
    <property type="protein sequence ID" value="CAG2174612.1"/>
    <property type="molecule type" value="Genomic_DNA"/>
</dbReference>
<name>A0A7R9QT07_9ACAR</name>
<evidence type="ECO:0000256" key="7">
    <source>
        <dbReference type="ARBA" id="ARBA00022833"/>
    </source>
</evidence>
<dbReference type="PANTHER" id="PTHR46065:SF3">
    <property type="entry name" value="FI20425P1"/>
    <property type="match status" value="1"/>
</dbReference>
<protein>
    <recommendedName>
        <fullName evidence="11">RING-CH-type domain-containing protein</fullName>
    </recommendedName>
</protein>
<keyword evidence="8 10" id="KW-1133">Transmembrane helix</keyword>
<dbReference type="EMBL" id="OC927798">
    <property type="protein sequence ID" value="CAD7657426.1"/>
    <property type="molecule type" value="Genomic_DNA"/>
</dbReference>
<dbReference type="PANTHER" id="PTHR46065">
    <property type="entry name" value="E3 UBIQUITIN-PROTEIN LIGASE MARCH 2/3 FAMILY MEMBER"/>
    <property type="match status" value="1"/>
</dbReference>
<evidence type="ECO:0000256" key="9">
    <source>
        <dbReference type="ARBA" id="ARBA00023136"/>
    </source>
</evidence>
<dbReference type="SMART" id="SM00744">
    <property type="entry name" value="RINGv"/>
    <property type="match status" value="1"/>
</dbReference>
<accession>A0A7R9QT07</accession>
<reference evidence="12" key="1">
    <citation type="submission" date="2020-11" db="EMBL/GenBank/DDBJ databases">
        <authorList>
            <person name="Tran Van P."/>
        </authorList>
    </citation>
    <scope>NUCLEOTIDE SEQUENCE</scope>
</reference>
<keyword evidence="4" id="KW-0479">Metal-binding</keyword>
<comment type="subcellular location">
    <subcellularLocation>
        <location evidence="1">Membrane</location>
        <topology evidence="1">Multi-pass membrane protein</topology>
    </subcellularLocation>
</comment>
<dbReference type="OrthoDB" id="264354at2759"/>
<dbReference type="SUPFAM" id="SSF57850">
    <property type="entry name" value="RING/U-box"/>
    <property type="match status" value="1"/>
</dbReference>
<dbReference type="InterPro" id="IPR013083">
    <property type="entry name" value="Znf_RING/FYVE/PHD"/>
</dbReference>
<evidence type="ECO:0000256" key="4">
    <source>
        <dbReference type="ARBA" id="ARBA00022723"/>
    </source>
</evidence>
<dbReference type="GO" id="GO:0004842">
    <property type="term" value="F:ubiquitin-protein transferase activity"/>
    <property type="evidence" value="ECO:0007669"/>
    <property type="project" value="TreeGrafter"/>
</dbReference>